<evidence type="ECO:0000313" key="7">
    <source>
        <dbReference type="EMBL" id="NTS66092.1"/>
    </source>
</evidence>
<evidence type="ECO:0000256" key="5">
    <source>
        <dbReference type="SAM" id="SignalP"/>
    </source>
</evidence>
<dbReference type="PANTHER" id="PTHR34001:SF3">
    <property type="entry name" value="BLL7405 PROTEIN"/>
    <property type="match status" value="1"/>
</dbReference>
<comment type="caution">
    <text evidence="7">The sequence shown here is derived from an EMBL/GenBank/DDBJ whole genome shotgun (WGS) entry which is preliminary data.</text>
</comment>
<comment type="subcellular location">
    <subcellularLocation>
        <location evidence="1">Membrane</location>
    </subcellularLocation>
</comment>
<dbReference type="InterPro" id="IPR027385">
    <property type="entry name" value="Beta-barrel_OMP"/>
</dbReference>
<evidence type="ECO:0000256" key="1">
    <source>
        <dbReference type="ARBA" id="ARBA00004370"/>
    </source>
</evidence>
<evidence type="ECO:0000256" key="4">
    <source>
        <dbReference type="ARBA" id="ARBA00038306"/>
    </source>
</evidence>
<protein>
    <submittedName>
        <fullName evidence="7">Porin family protein</fullName>
    </submittedName>
</protein>
<sequence length="205" mass="21563">MRTLVLATTALAAGIAALPAAAQTGPAAAAPFTGPRVEALAGYDNLQDGGDGDSEGRDGFLYGGAIGYDVQAGGVVLGAEAELTDSTSRARSYNAFAPGDRFSVNAGRDIFLGGRVGYVISPLAMIYAKGGYTNARVESRYTAGNTEFRDHTNLDGFRVGAGLEYNITPTAYVKGEYRYSHYSEVDGFDIDLDRHQLLGGIGIRF</sequence>
<dbReference type="InterPro" id="IPR051692">
    <property type="entry name" value="OMP-like"/>
</dbReference>
<dbReference type="Pfam" id="PF13505">
    <property type="entry name" value="OMP_b-brl"/>
    <property type="match status" value="1"/>
</dbReference>
<reference evidence="7 8" key="1">
    <citation type="submission" date="2020-06" db="EMBL/GenBank/DDBJ databases">
        <title>Sphingomonas hominis sp. nov., a member of the Sphingomonas, isolated from the hair of a 22-year-old girl.</title>
        <authorList>
            <person name="Zhang D.-F."/>
            <person name="Cui X.-W."/>
        </authorList>
    </citation>
    <scope>NUCLEOTIDE SEQUENCE [LARGE SCALE GENOMIC DNA]</scope>
    <source>
        <strain evidence="7 8">HHU CXW</strain>
    </source>
</reference>
<gene>
    <name evidence="7" type="ORF">HRV97_13080</name>
</gene>
<feature type="domain" description="Outer membrane protein beta-barrel" evidence="6">
    <location>
        <begin position="13"/>
        <end position="205"/>
    </location>
</feature>
<name>A0ABX2JNQ2_9SPHN</name>
<dbReference type="Proteomes" id="UP000621447">
    <property type="component" value="Unassembled WGS sequence"/>
</dbReference>
<accession>A0ABX2JNQ2</accession>
<dbReference type="Gene3D" id="2.40.160.20">
    <property type="match status" value="1"/>
</dbReference>
<keyword evidence="2 5" id="KW-0732">Signal</keyword>
<dbReference type="RefSeq" id="WP_174194705.1">
    <property type="nucleotide sequence ID" value="NZ_JABULH010000005.1"/>
</dbReference>
<evidence type="ECO:0000259" key="6">
    <source>
        <dbReference type="Pfam" id="PF13505"/>
    </source>
</evidence>
<dbReference type="InterPro" id="IPR011250">
    <property type="entry name" value="OMP/PagP_B-barrel"/>
</dbReference>
<evidence type="ECO:0000313" key="8">
    <source>
        <dbReference type="Proteomes" id="UP000621447"/>
    </source>
</evidence>
<dbReference type="PANTHER" id="PTHR34001">
    <property type="entry name" value="BLL7405 PROTEIN"/>
    <property type="match status" value="1"/>
</dbReference>
<organism evidence="7 8">
    <name type="scientific">Sphingomonas hominis</name>
    <dbReference type="NCBI Taxonomy" id="2741495"/>
    <lineage>
        <taxon>Bacteria</taxon>
        <taxon>Pseudomonadati</taxon>
        <taxon>Pseudomonadota</taxon>
        <taxon>Alphaproteobacteria</taxon>
        <taxon>Sphingomonadales</taxon>
        <taxon>Sphingomonadaceae</taxon>
        <taxon>Sphingomonas</taxon>
    </lineage>
</organism>
<evidence type="ECO:0000256" key="3">
    <source>
        <dbReference type="ARBA" id="ARBA00023136"/>
    </source>
</evidence>
<keyword evidence="3" id="KW-0472">Membrane</keyword>
<dbReference type="EMBL" id="JABULH010000005">
    <property type="protein sequence ID" value="NTS66092.1"/>
    <property type="molecule type" value="Genomic_DNA"/>
</dbReference>
<keyword evidence="8" id="KW-1185">Reference proteome</keyword>
<dbReference type="SUPFAM" id="SSF56925">
    <property type="entry name" value="OMPA-like"/>
    <property type="match status" value="1"/>
</dbReference>
<feature type="signal peptide" evidence="5">
    <location>
        <begin position="1"/>
        <end position="22"/>
    </location>
</feature>
<proteinExistence type="inferred from homology"/>
<comment type="similarity">
    <text evidence="4">Belongs to the Omp25/RopB family.</text>
</comment>
<evidence type="ECO:0000256" key="2">
    <source>
        <dbReference type="ARBA" id="ARBA00022729"/>
    </source>
</evidence>
<feature type="chain" id="PRO_5046207489" evidence="5">
    <location>
        <begin position="23"/>
        <end position="205"/>
    </location>
</feature>